<protein>
    <submittedName>
        <fullName evidence="5">ArsR family transcriptional regulator</fullName>
    </submittedName>
</protein>
<dbReference type="Proteomes" id="UP001500037">
    <property type="component" value="Unassembled WGS sequence"/>
</dbReference>
<dbReference type="SUPFAM" id="SSF46785">
    <property type="entry name" value="Winged helix' DNA-binding domain"/>
    <property type="match status" value="1"/>
</dbReference>
<dbReference type="CDD" id="cd00090">
    <property type="entry name" value="HTH_ARSR"/>
    <property type="match status" value="1"/>
</dbReference>
<evidence type="ECO:0000313" key="6">
    <source>
        <dbReference type="Proteomes" id="UP001500037"/>
    </source>
</evidence>
<dbReference type="RefSeq" id="WP_344438456.1">
    <property type="nucleotide sequence ID" value="NZ_BAAALF010000004.1"/>
</dbReference>
<keyword evidence="3" id="KW-0804">Transcription</keyword>
<evidence type="ECO:0000259" key="4">
    <source>
        <dbReference type="SMART" id="SM00418"/>
    </source>
</evidence>
<keyword evidence="6" id="KW-1185">Reference proteome</keyword>
<dbReference type="InterPro" id="IPR036390">
    <property type="entry name" value="WH_DNA-bd_sf"/>
</dbReference>
<evidence type="ECO:0000256" key="3">
    <source>
        <dbReference type="ARBA" id="ARBA00023163"/>
    </source>
</evidence>
<comment type="caution">
    <text evidence="5">The sequence shown here is derived from an EMBL/GenBank/DDBJ whole genome shotgun (WGS) entry which is preliminary data.</text>
</comment>
<keyword evidence="2" id="KW-0238">DNA-binding</keyword>
<dbReference type="PANTHER" id="PTHR43132">
    <property type="entry name" value="ARSENICAL RESISTANCE OPERON REPRESSOR ARSR-RELATED"/>
    <property type="match status" value="1"/>
</dbReference>
<reference evidence="6" key="1">
    <citation type="journal article" date="2019" name="Int. J. Syst. Evol. Microbiol.">
        <title>The Global Catalogue of Microorganisms (GCM) 10K type strain sequencing project: providing services to taxonomists for standard genome sequencing and annotation.</title>
        <authorList>
            <consortium name="The Broad Institute Genomics Platform"/>
            <consortium name="The Broad Institute Genome Sequencing Center for Infectious Disease"/>
            <person name="Wu L."/>
            <person name="Ma J."/>
        </authorList>
    </citation>
    <scope>NUCLEOTIDE SEQUENCE [LARGE SCALE GENOMIC DNA]</scope>
    <source>
        <strain evidence="6">JCM 13004</strain>
    </source>
</reference>
<dbReference type="Pfam" id="PF12840">
    <property type="entry name" value="HTH_20"/>
    <property type="match status" value="1"/>
</dbReference>
<proteinExistence type="predicted"/>
<dbReference type="EMBL" id="BAAALF010000004">
    <property type="protein sequence ID" value="GAA1218023.1"/>
    <property type="molecule type" value="Genomic_DNA"/>
</dbReference>
<dbReference type="InterPro" id="IPR001845">
    <property type="entry name" value="HTH_ArsR_DNA-bd_dom"/>
</dbReference>
<evidence type="ECO:0000313" key="5">
    <source>
        <dbReference type="EMBL" id="GAA1218023.1"/>
    </source>
</evidence>
<evidence type="ECO:0000256" key="1">
    <source>
        <dbReference type="ARBA" id="ARBA00023015"/>
    </source>
</evidence>
<keyword evidence="1" id="KW-0805">Transcription regulation</keyword>
<dbReference type="InterPro" id="IPR051011">
    <property type="entry name" value="Metal_resp_trans_reg"/>
</dbReference>
<dbReference type="Gene3D" id="1.10.10.10">
    <property type="entry name" value="Winged helix-like DNA-binding domain superfamily/Winged helix DNA-binding domain"/>
    <property type="match status" value="1"/>
</dbReference>
<gene>
    <name evidence="5" type="ORF">GCM10009665_04890</name>
</gene>
<sequence>MIRIELTADATARTRFAVSPVYQAVGLLFELGRRPQLVPRALRLRSREVIQDRGLWLLAALTVSPHGYTPDFLTPEPTAYSSPVDDELHRVASVAAERVRDEMAVVSHGLDVSRVPARGAQRVVLEALGAGEDRFAQLLAGQLDAFWRGVLAPSWGEISERLERDVDQRAGATARLGLGGMIGGLDPLLDWQDGALAVNSEYHVDYQAPGIILIPGAFLTSPTFSIDTTYTDTPRTPVITYPTAARPEGPHDLGELIGGSRAAILKALSKPRTTAEVARHVHLSASTVSYHLQVLHRAGLLQRVQRSRHVFYQVRAAGQSPLRS</sequence>
<dbReference type="PANTHER" id="PTHR43132:SF6">
    <property type="entry name" value="HTH-TYPE TRANSCRIPTIONAL REPRESSOR CZRA"/>
    <property type="match status" value="1"/>
</dbReference>
<feature type="domain" description="HTH arsR-type" evidence="4">
    <location>
        <begin position="252"/>
        <end position="323"/>
    </location>
</feature>
<name>A0ABP4GH38_9ACTN</name>
<evidence type="ECO:0000256" key="2">
    <source>
        <dbReference type="ARBA" id="ARBA00023125"/>
    </source>
</evidence>
<accession>A0ABP4GH38</accession>
<dbReference type="InterPro" id="IPR011991">
    <property type="entry name" value="ArsR-like_HTH"/>
</dbReference>
<organism evidence="5 6">
    <name type="scientific">Kitasatospora nipponensis</name>
    <dbReference type="NCBI Taxonomy" id="258049"/>
    <lineage>
        <taxon>Bacteria</taxon>
        <taxon>Bacillati</taxon>
        <taxon>Actinomycetota</taxon>
        <taxon>Actinomycetes</taxon>
        <taxon>Kitasatosporales</taxon>
        <taxon>Streptomycetaceae</taxon>
        <taxon>Kitasatospora</taxon>
    </lineage>
</organism>
<dbReference type="InterPro" id="IPR036388">
    <property type="entry name" value="WH-like_DNA-bd_sf"/>
</dbReference>
<dbReference type="SMART" id="SM00418">
    <property type="entry name" value="HTH_ARSR"/>
    <property type="match status" value="1"/>
</dbReference>